<dbReference type="AlphaFoldDB" id="A0A2Z2KTG6"/>
<name>A0A2Z2KTG6_9BACL</name>
<keyword evidence="2" id="KW-1185">Reference proteome</keyword>
<protein>
    <submittedName>
        <fullName evidence="1">Uncharacterized protein</fullName>
    </submittedName>
</protein>
<sequence length="84" mass="9705">MENLNLFEVLQILAKNYKMKAVKSNGCEIAWKDQVIDNSAYKAPNTEYKQLVFVSLTGHESTNILTDNMIEQQNINVWKIVEDK</sequence>
<dbReference type="Proteomes" id="UP000249890">
    <property type="component" value="Chromosome"/>
</dbReference>
<organism evidence="1 2">
    <name type="scientific">Paenibacillus donghaensis</name>
    <dbReference type="NCBI Taxonomy" id="414771"/>
    <lineage>
        <taxon>Bacteria</taxon>
        <taxon>Bacillati</taxon>
        <taxon>Bacillota</taxon>
        <taxon>Bacilli</taxon>
        <taxon>Bacillales</taxon>
        <taxon>Paenibacillaceae</taxon>
        <taxon>Paenibacillus</taxon>
    </lineage>
</organism>
<evidence type="ECO:0000313" key="2">
    <source>
        <dbReference type="Proteomes" id="UP000249890"/>
    </source>
</evidence>
<proteinExistence type="predicted"/>
<dbReference type="KEGG" id="pdh:B9T62_19115"/>
<dbReference type="EMBL" id="CP021780">
    <property type="protein sequence ID" value="ASA22718.1"/>
    <property type="molecule type" value="Genomic_DNA"/>
</dbReference>
<evidence type="ECO:0000313" key="1">
    <source>
        <dbReference type="EMBL" id="ASA22718.1"/>
    </source>
</evidence>
<reference evidence="1 2" key="1">
    <citation type="submission" date="2017-06" db="EMBL/GenBank/DDBJ databases">
        <title>Complete genome sequence of Paenibacillus donghaensis KCTC 13049T isolated from East Sea sediment, South Korea.</title>
        <authorList>
            <person name="Jung B.K."/>
            <person name="Hong S.-J."/>
            <person name="Shin J.-H."/>
        </authorList>
    </citation>
    <scope>NUCLEOTIDE SEQUENCE [LARGE SCALE GENOMIC DNA]</scope>
    <source>
        <strain evidence="1 2">KCTC 13049</strain>
    </source>
</reference>
<accession>A0A2Z2KTG6</accession>
<dbReference type="RefSeq" id="WP_087916716.1">
    <property type="nucleotide sequence ID" value="NZ_CP021780.1"/>
</dbReference>
<gene>
    <name evidence="1" type="ORF">B9T62_19115</name>
</gene>